<evidence type="ECO:0000256" key="3">
    <source>
        <dbReference type="ARBA" id="ARBA00022651"/>
    </source>
</evidence>
<evidence type="ECO:0000313" key="11">
    <source>
        <dbReference type="EMBL" id="AYG96055.1"/>
    </source>
</evidence>
<keyword evidence="6 9" id="KW-0119">Carbohydrate metabolism</keyword>
<dbReference type="EC" id="3.2.1.8" evidence="9"/>
<dbReference type="PROSITE" id="PS51760">
    <property type="entry name" value="GH10_2"/>
    <property type="match status" value="1"/>
</dbReference>
<dbReference type="InterPro" id="IPR044846">
    <property type="entry name" value="GH10"/>
</dbReference>
<name>A0A494RI25_9CAUL</name>
<keyword evidence="8 9" id="KW-0624">Polysaccharide degradation</keyword>
<evidence type="ECO:0000256" key="5">
    <source>
        <dbReference type="ARBA" id="ARBA00022801"/>
    </source>
</evidence>
<dbReference type="PANTHER" id="PTHR31490">
    <property type="entry name" value="GLYCOSYL HYDROLASE"/>
    <property type="match status" value="1"/>
</dbReference>
<dbReference type="Gene3D" id="3.20.20.80">
    <property type="entry name" value="Glycosidases"/>
    <property type="match status" value="1"/>
</dbReference>
<keyword evidence="12" id="KW-1185">Reference proteome</keyword>
<dbReference type="Pfam" id="PF00331">
    <property type="entry name" value="Glyco_hydro_10"/>
    <property type="match status" value="1"/>
</dbReference>
<evidence type="ECO:0000256" key="9">
    <source>
        <dbReference type="RuleBase" id="RU361174"/>
    </source>
</evidence>
<gene>
    <name evidence="11" type="ORF">D8I30_13385</name>
</gene>
<dbReference type="PRINTS" id="PR00134">
    <property type="entry name" value="GLHYDRLASE10"/>
</dbReference>
<evidence type="ECO:0000256" key="1">
    <source>
        <dbReference type="ARBA" id="ARBA00000681"/>
    </source>
</evidence>
<dbReference type="InterPro" id="IPR017853">
    <property type="entry name" value="GH"/>
</dbReference>
<dbReference type="InterPro" id="IPR001000">
    <property type="entry name" value="GH10_dom"/>
</dbReference>
<evidence type="ECO:0000313" key="12">
    <source>
        <dbReference type="Proteomes" id="UP000276984"/>
    </source>
</evidence>
<proteinExistence type="inferred from homology"/>
<dbReference type="GO" id="GO:0031176">
    <property type="term" value="F:endo-1,4-beta-xylanase activity"/>
    <property type="evidence" value="ECO:0007669"/>
    <property type="project" value="UniProtKB-EC"/>
</dbReference>
<keyword evidence="5 9" id="KW-0378">Hydrolase</keyword>
<organism evidence="11 12">
    <name type="scientific">Brevundimonas naejangsanensis</name>
    <dbReference type="NCBI Taxonomy" id="588932"/>
    <lineage>
        <taxon>Bacteria</taxon>
        <taxon>Pseudomonadati</taxon>
        <taxon>Pseudomonadota</taxon>
        <taxon>Alphaproteobacteria</taxon>
        <taxon>Caulobacterales</taxon>
        <taxon>Caulobacteraceae</taxon>
        <taxon>Brevundimonas</taxon>
    </lineage>
</organism>
<dbReference type="GO" id="GO:0045493">
    <property type="term" value="P:xylan catabolic process"/>
    <property type="evidence" value="ECO:0007669"/>
    <property type="project" value="UniProtKB-KW"/>
</dbReference>
<dbReference type="EMBL" id="CP032707">
    <property type="protein sequence ID" value="AYG96055.1"/>
    <property type="molecule type" value="Genomic_DNA"/>
</dbReference>
<dbReference type="AlphaFoldDB" id="A0A494RI25"/>
<keyword evidence="4" id="KW-0732">Signal</keyword>
<sequence length="375" mass="41929">MSPRPSRRALIGAAALTPALGLAAWRRPEGAPLDPPTMTTVATLADAARAQGRYYGAAVRAEQLRENAGLRAAVLRDCQVLTPEIHLKWNSLEWRKGEFNFAPVDDLLAFSQRHGMEVRGHTLLWDQGTPGWARQDMLQRRDWSLMSGHLERVLKRYAPRITDWDVINEPIDTEAGAAGLRRNVFHQAFGPTYIERVLEEARAHAPQAHLVINDYGFEYDNPVDQARRKAIVALARRLRASGAPLDGIGVQAHLDLSKGPLAVEGLRDMTRRLIDEGLEVTITELDVKESSFHGSAAARDQKVADETRRYLETMLAFPQVRGVVTWGLSDRFSWLSEPPQRLHADAPLNRGLPYDADYRPKAMHHALSEALRLTA</sequence>
<accession>A0A494RI25</accession>
<evidence type="ECO:0000256" key="6">
    <source>
        <dbReference type="ARBA" id="ARBA00023277"/>
    </source>
</evidence>
<evidence type="ECO:0000256" key="4">
    <source>
        <dbReference type="ARBA" id="ARBA00022729"/>
    </source>
</evidence>
<evidence type="ECO:0000256" key="7">
    <source>
        <dbReference type="ARBA" id="ARBA00023295"/>
    </source>
</evidence>
<comment type="catalytic activity">
    <reaction evidence="1 9">
        <text>Endohydrolysis of (1-&gt;4)-beta-D-xylosidic linkages in xylans.</text>
        <dbReference type="EC" id="3.2.1.8"/>
    </reaction>
</comment>
<evidence type="ECO:0000259" key="10">
    <source>
        <dbReference type="PROSITE" id="PS51760"/>
    </source>
</evidence>
<evidence type="ECO:0000256" key="2">
    <source>
        <dbReference type="ARBA" id="ARBA00007495"/>
    </source>
</evidence>
<reference evidence="11 12" key="1">
    <citation type="submission" date="2018-10" db="EMBL/GenBank/DDBJ databases">
        <title>Complete genome sequence of Brevundimonas naejangsanensis BRV3.</title>
        <authorList>
            <person name="Berrios L."/>
            <person name="Ely B."/>
        </authorList>
    </citation>
    <scope>NUCLEOTIDE SEQUENCE [LARGE SCALE GENOMIC DNA]</scope>
    <source>
        <strain evidence="11 12">BRV3</strain>
    </source>
</reference>
<dbReference type="PANTHER" id="PTHR31490:SF88">
    <property type="entry name" value="BETA-XYLANASE"/>
    <property type="match status" value="1"/>
</dbReference>
<protein>
    <recommendedName>
        <fullName evidence="9">Beta-xylanase</fullName>
        <ecNumber evidence="9">3.2.1.8</ecNumber>
    </recommendedName>
</protein>
<keyword evidence="7 9" id="KW-0326">Glycosidase</keyword>
<keyword evidence="3" id="KW-0858">Xylan degradation</keyword>
<dbReference type="SMART" id="SM00633">
    <property type="entry name" value="Glyco_10"/>
    <property type="match status" value="1"/>
</dbReference>
<dbReference type="Proteomes" id="UP000276984">
    <property type="component" value="Chromosome"/>
</dbReference>
<comment type="similarity">
    <text evidence="2 9">Belongs to the glycosyl hydrolase 10 (cellulase F) family.</text>
</comment>
<feature type="domain" description="GH10" evidence="10">
    <location>
        <begin position="38"/>
        <end position="370"/>
    </location>
</feature>
<evidence type="ECO:0000256" key="8">
    <source>
        <dbReference type="ARBA" id="ARBA00023326"/>
    </source>
</evidence>
<dbReference type="OrthoDB" id="9815836at2"/>
<dbReference type="SUPFAM" id="SSF51445">
    <property type="entry name" value="(Trans)glycosidases"/>
    <property type="match status" value="1"/>
</dbReference>
<dbReference type="RefSeq" id="WP_121483186.1">
    <property type="nucleotide sequence ID" value="NZ_CP032707.1"/>
</dbReference>